<evidence type="ECO:0000256" key="5">
    <source>
        <dbReference type="ARBA" id="ARBA00022691"/>
    </source>
</evidence>
<evidence type="ECO:0000256" key="1">
    <source>
        <dbReference type="ARBA" id="ARBA00022490"/>
    </source>
</evidence>
<dbReference type="RefSeq" id="WP_109236463.1">
    <property type="nucleotide sequence ID" value="NZ_BMXZ01000003.1"/>
</dbReference>
<comment type="subcellular location">
    <subcellularLocation>
        <location evidence="7">Cytoplasm</location>
    </subcellularLocation>
</comment>
<evidence type="ECO:0000256" key="4">
    <source>
        <dbReference type="ARBA" id="ARBA00022679"/>
    </source>
</evidence>
<comment type="function">
    <text evidence="7">Specifically dimethylates two adjacent adenosines (A1518 and A1519) in the loop of a conserved hairpin near the 3'-end of 16S rRNA in the 30S particle. May play a critical role in biogenesis of 30S subunits.</text>
</comment>
<dbReference type="SUPFAM" id="SSF53335">
    <property type="entry name" value="S-adenosyl-L-methionine-dependent methyltransferases"/>
    <property type="match status" value="1"/>
</dbReference>
<dbReference type="Gene3D" id="3.40.50.150">
    <property type="entry name" value="Vaccinia Virus protein VP39"/>
    <property type="match status" value="1"/>
</dbReference>
<feature type="binding site" evidence="7 8">
    <location>
        <position position="63"/>
    </location>
    <ligand>
        <name>S-adenosyl-L-methionine</name>
        <dbReference type="ChEBI" id="CHEBI:59789"/>
    </ligand>
</feature>
<gene>
    <name evidence="7" type="primary">rsmA</name>
    <name evidence="7" type="synonym">ksgA</name>
    <name evidence="10" type="ORF">DC082_07510</name>
</gene>
<dbReference type="InterPro" id="IPR020598">
    <property type="entry name" value="rRNA_Ade_methylase_Trfase_N"/>
</dbReference>
<evidence type="ECO:0000313" key="10">
    <source>
        <dbReference type="EMBL" id="PWD82477.1"/>
    </source>
</evidence>
<dbReference type="GO" id="GO:0003723">
    <property type="term" value="F:RNA binding"/>
    <property type="evidence" value="ECO:0007669"/>
    <property type="project" value="UniProtKB-UniRule"/>
</dbReference>
<proteinExistence type="inferred from homology"/>
<comment type="caution">
    <text evidence="10">The sequence shown here is derived from an EMBL/GenBank/DDBJ whole genome shotgun (WGS) entry which is preliminary data.</text>
</comment>
<evidence type="ECO:0000313" key="11">
    <source>
        <dbReference type="Proteomes" id="UP000244948"/>
    </source>
</evidence>
<evidence type="ECO:0000256" key="8">
    <source>
        <dbReference type="PROSITE-ProRule" id="PRU01026"/>
    </source>
</evidence>
<feature type="binding site" evidence="7 8">
    <location>
        <position position="84"/>
    </location>
    <ligand>
        <name>S-adenosyl-L-methionine</name>
        <dbReference type="ChEBI" id="CHEBI:59789"/>
    </ligand>
</feature>
<evidence type="ECO:0000256" key="2">
    <source>
        <dbReference type="ARBA" id="ARBA00022552"/>
    </source>
</evidence>
<dbReference type="PANTHER" id="PTHR11727">
    <property type="entry name" value="DIMETHYLADENOSINE TRANSFERASE"/>
    <property type="match status" value="1"/>
</dbReference>
<dbReference type="Pfam" id="PF00398">
    <property type="entry name" value="RrnaAD"/>
    <property type="match status" value="1"/>
</dbReference>
<dbReference type="InterPro" id="IPR029063">
    <property type="entry name" value="SAM-dependent_MTases_sf"/>
</dbReference>
<dbReference type="AlphaFoldDB" id="A0A2U2AIK6"/>
<feature type="binding site" evidence="7 8">
    <location>
        <position position="105"/>
    </location>
    <ligand>
        <name>S-adenosyl-L-methionine</name>
        <dbReference type="ChEBI" id="CHEBI:59789"/>
    </ligand>
</feature>
<feature type="binding site" evidence="7 8">
    <location>
        <position position="15"/>
    </location>
    <ligand>
        <name>S-adenosyl-L-methionine</name>
        <dbReference type="ChEBI" id="CHEBI:59789"/>
    </ligand>
</feature>
<keyword evidence="11" id="KW-1185">Reference proteome</keyword>
<evidence type="ECO:0000259" key="9">
    <source>
        <dbReference type="SMART" id="SM00650"/>
    </source>
</evidence>
<keyword evidence="4 7" id="KW-0808">Transferase</keyword>
<feature type="domain" description="Ribosomal RNA adenine methylase transferase N-terminal" evidence="9">
    <location>
        <begin position="22"/>
        <end position="190"/>
    </location>
</feature>
<keyword evidence="3 7" id="KW-0489">Methyltransferase</keyword>
<sequence>MNKPQHKARKRFGQNFLVDESIIFQIVDAIMPLPGDRVVEIGPGLGAMTRPLLAAAKEMTVIELDRDLIAYLESLRGLTVINQDVLQVDLAQLCDEGKKLRVVGNLPYNISTPIIFHLLAHVELIEDMHFMLQKEVIDRMAAQPGESAFGRLSIMVQRYCEVVPLLEIPPHAFDPAPKVMSQFVRLIPYQGNPYGIKSDALFFDVVKAAFAMKRKMLRNNLKGLMSEAEIEALDIDPKIRAENLEIEDFVRLSNYLAERS</sequence>
<feature type="binding site" evidence="7 8">
    <location>
        <position position="17"/>
    </location>
    <ligand>
        <name>S-adenosyl-L-methionine</name>
        <dbReference type="ChEBI" id="CHEBI:59789"/>
    </ligand>
</feature>
<dbReference type="NCBIfam" id="TIGR00755">
    <property type="entry name" value="ksgA"/>
    <property type="match status" value="1"/>
</dbReference>
<evidence type="ECO:0000256" key="7">
    <source>
        <dbReference type="HAMAP-Rule" id="MF_00607"/>
    </source>
</evidence>
<dbReference type="PROSITE" id="PS51689">
    <property type="entry name" value="SAM_RNA_A_N6_MT"/>
    <property type="match status" value="1"/>
</dbReference>
<dbReference type="InterPro" id="IPR020596">
    <property type="entry name" value="rRNA_Ade_Mease_Trfase_CS"/>
</dbReference>
<dbReference type="Gene3D" id="1.10.8.100">
    <property type="entry name" value="Ribosomal RNA adenine dimethylase-like, domain 2"/>
    <property type="match status" value="1"/>
</dbReference>
<dbReference type="GO" id="GO:0005829">
    <property type="term" value="C:cytosol"/>
    <property type="evidence" value="ECO:0007669"/>
    <property type="project" value="TreeGrafter"/>
</dbReference>
<keyword evidence="2 7" id="KW-0698">rRNA processing</keyword>
<dbReference type="PANTHER" id="PTHR11727:SF7">
    <property type="entry name" value="DIMETHYLADENOSINE TRANSFERASE-RELATED"/>
    <property type="match status" value="1"/>
</dbReference>
<dbReference type="EMBL" id="QEWR01000004">
    <property type="protein sequence ID" value="PWD82477.1"/>
    <property type="molecule type" value="Genomic_DNA"/>
</dbReference>
<dbReference type="Proteomes" id="UP000244948">
    <property type="component" value="Unassembled WGS sequence"/>
</dbReference>
<name>A0A2U2AIK6_9GAMM</name>
<comment type="similarity">
    <text evidence="7">Belongs to the class I-like SAM-binding methyltransferase superfamily. rRNA adenine N(6)-methyltransferase family. RsmA subfamily.</text>
</comment>
<comment type="catalytic activity">
    <reaction evidence="7">
        <text>adenosine(1518)/adenosine(1519) in 16S rRNA + 4 S-adenosyl-L-methionine = N(6)-dimethyladenosine(1518)/N(6)-dimethyladenosine(1519) in 16S rRNA + 4 S-adenosyl-L-homocysteine + 4 H(+)</text>
        <dbReference type="Rhea" id="RHEA:19609"/>
        <dbReference type="Rhea" id="RHEA-COMP:10232"/>
        <dbReference type="Rhea" id="RHEA-COMP:10233"/>
        <dbReference type="ChEBI" id="CHEBI:15378"/>
        <dbReference type="ChEBI" id="CHEBI:57856"/>
        <dbReference type="ChEBI" id="CHEBI:59789"/>
        <dbReference type="ChEBI" id="CHEBI:74411"/>
        <dbReference type="ChEBI" id="CHEBI:74493"/>
        <dbReference type="EC" id="2.1.1.182"/>
    </reaction>
</comment>
<dbReference type="InterPro" id="IPR001737">
    <property type="entry name" value="KsgA/Erm"/>
</dbReference>
<keyword evidence="6 7" id="KW-0694">RNA-binding</keyword>
<reference evidence="10 11" key="1">
    <citation type="journal article" date="2018" name="Genome Announc.">
        <title>Ignatzschineria cameli sp. nov., isolated from necrotic foot tissue of dromedaries (Camelus dromedarius) and associated maggots (Wohlfahrtia species) in Dubai.</title>
        <authorList>
            <person name="Tsang C.C."/>
            <person name="Tang J.Y."/>
            <person name="Fong J.Y."/>
            <person name="Kinne J."/>
            <person name="Lee H.H."/>
            <person name="Joseph M."/>
            <person name="Jose S."/>
            <person name="Schuster R.K."/>
            <person name="Tang Y."/>
            <person name="Sivakumar S."/>
            <person name="Chen J.H."/>
            <person name="Teng J.L."/>
            <person name="Lau S.K."/>
            <person name="Wernery U."/>
            <person name="Woo P.C."/>
        </authorList>
    </citation>
    <scope>NUCLEOTIDE SEQUENCE [LARGE SCALE GENOMIC DNA]</scope>
    <source>
        <strain evidence="10 11">KCTC 22643</strain>
    </source>
</reference>
<dbReference type="SMART" id="SM00650">
    <property type="entry name" value="rADc"/>
    <property type="match status" value="1"/>
</dbReference>
<keyword evidence="5 7" id="KW-0949">S-adenosyl-L-methionine</keyword>
<dbReference type="EC" id="2.1.1.182" evidence="7"/>
<organism evidence="10 11">
    <name type="scientific">Ignatzschineria indica</name>
    <dbReference type="NCBI Taxonomy" id="472583"/>
    <lineage>
        <taxon>Bacteria</taxon>
        <taxon>Pseudomonadati</taxon>
        <taxon>Pseudomonadota</taxon>
        <taxon>Gammaproteobacteria</taxon>
        <taxon>Cardiobacteriales</taxon>
        <taxon>Ignatzschineriaceae</taxon>
        <taxon>Ignatzschineria</taxon>
    </lineage>
</organism>
<dbReference type="FunFam" id="1.10.8.100:FF:000001">
    <property type="entry name" value="Ribosomal RNA small subunit methyltransferase A"/>
    <property type="match status" value="1"/>
</dbReference>
<evidence type="ECO:0000256" key="6">
    <source>
        <dbReference type="ARBA" id="ARBA00022884"/>
    </source>
</evidence>
<dbReference type="GO" id="GO:0052908">
    <property type="term" value="F:16S rRNA (adenine(1518)-N(6)/adenine(1519)-N(6))-dimethyltransferase activity"/>
    <property type="evidence" value="ECO:0007669"/>
    <property type="project" value="UniProtKB-EC"/>
</dbReference>
<keyword evidence="1 7" id="KW-0963">Cytoplasm</keyword>
<feature type="binding site" evidence="7 8">
    <location>
        <position position="42"/>
    </location>
    <ligand>
        <name>S-adenosyl-L-methionine</name>
        <dbReference type="ChEBI" id="CHEBI:59789"/>
    </ligand>
</feature>
<dbReference type="HAMAP" id="MF_00607">
    <property type="entry name" value="16SrRNA_methyltr_A"/>
    <property type="match status" value="1"/>
</dbReference>
<accession>A0A2U2AIK6</accession>
<evidence type="ECO:0000256" key="3">
    <source>
        <dbReference type="ARBA" id="ARBA00022603"/>
    </source>
</evidence>
<dbReference type="InterPro" id="IPR023165">
    <property type="entry name" value="rRNA_Ade_diMease-like_C"/>
</dbReference>
<dbReference type="InterPro" id="IPR011530">
    <property type="entry name" value="rRNA_adenine_dimethylase"/>
</dbReference>
<protein>
    <recommendedName>
        <fullName evidence="7">Ribosomal RNA small subunit methyltransferase A</fullName>
        <ecNumber evidence="7">2.1.1.182</ecNumber>
    </recommendedName>
    <alternativeName>
        <fullName evidence="7">16S rRNA (adenine(1518)-N(6)/adenine(1519)-N(6))-dimethyltransferase</fullName>
    </alternativeName>
    <alternativeName>
        <fullName evidence="7">16S rRNA dimethyladenosine transferase</fullName>
    </alternativeName>
    <alternativeName>
        <fullName evidence="7">16S rRNA dimethylase</fullName>
    </alternativeName>
    <alternativeName>
        <fullName evidence="7">S-adenosylmethionine-6-N', N'-adenosyl(rRNA) dimethyltransferase</fullName>
    </alternativeName>
</protein>
<dbReference type="PROSITE" id="PS01131">
    <property type="entry name" value="RRNA_A_DIMETH"/>
    <property type="match status" value="1"/>
</dbReference>